<accession>A0A0A9C1U6</accession>
<feature type="compositionally biased region" description="Low complexity" evidence="1">
    <location>
        <begin position="71"/>
        <end position="88"/>
    </location>
</feature>
<evidence type="ECO:0000313" key="2">
    <source>
        <dbReference type="EMBL" id="JAD70254.1"/>
    </source>
</evidence>
<evidence type="ECO:0000256" key="1">
    <source>
        <dbReference type="SAM" id="MobiDB-lite"/>
    </source>
</evidence>
<feature type="region of interest" description="Disordered" evidence="1">
    <location>
        <begin position="1"/>
        <end position="106"/>
    </location>
</feature>
<protein>
    <submittedName>
        <fullName evidence="2">Uncharacterized protein</fullName>
    </submittedName>
</protein>
<dbReference type="AlphaFoldDB" id="A0A0A9C1U6"/>
<dbReference type="EMBL" id="GBRH01227641">
    <property type="protein sequence ID" value="JAD70254.1"/>
    <property type="molecule type" value="Transcribed_RNA"/>
</dbReference>
<name>A0A0A9C1U6_ARUDO</name>
<organism evidence="2">
    <name type="scientific">Arundo donax</name>
    <name type="common">Giant reed</name>
    <name type="synonym">Donax arundinaceus</name>
    <dbReference type="NCBI Taxonomy" id="35708"/>
    <lineage>
        <taxon>Eukaryota</taxon>
        <taxon>Viridiplantae</taxon>
        <taxon>Streptophyta</taxon>
        <taxon>Embryophyta</taxon>
        <taxon>Tracheophyta</taxon>
        <taxon>Spermatophyta</taxon>
        <taxon>Magnoliopsida</taxon>
        <taxon>Liliopsida</taxon>
        <taxon>Poales</taxon>
        <taxon>Poaceae</taxon>
        <taxon>PACMAD clade</taxon>
        <taxon>Arundinoideae</taxon>
        <taxon>Arundineae</taxon>
        <taxon>Arundo</taxon>
    </lineage>
</organism>
<reference evidence="2" key="2">
    <citation type="journal article" date="2015" name="Data Brief">
        <title>Shoot transcriptome of the giant reed, Arundo donax.</title>
        <authorList>
            <person name="Barrero R.A."/>
            <person name="Guerrero F.D."/>
            <person name="Moolhuijzen P."/>
            <person name="Goolsby J.A."/>
            <person name="Tidwell J."/>
            <person name="Bellgard S.E."/>
            <person name="Bellgard M.I."/>
        </authorList>
    </citation>
    <scope>NUCLEOTIDE SEQUENCE</scope>
    <source>
        <tissue evidence="2">Shoot tissue taken approximately 20 cm above the soil surface</tissue>
    </source>
</reference>
<feature type="compositionally biased region" description="Basic and acidic residues" evidence="1">
    <location>
        <begin position="94"/>
        <end position="106"/>
    </location>
</feature>
<sequence>MGPSSAQIWVGGGSPTSPPSSTVTRRQATTLGLPSLVGSPTSPSSMAGIRRRTAAPRPSPLPRRPRVGFGRQAASAASKRRAAQAPRSTSSSAAREEQVDRAERPKICLLPHLPLSDLRCRRACLRLRLPRRRTSTGRA</sequence>
<proteinExistence type="predicted"/>
<reference evidence="2" key="1">
    <citation type="submission" date="2014-09" db="EMBL/GenBank/DDBJ databases">
        <authorList>
            <person name="Magalhaes I.L.F."/>
            <person name="Oliveira U."/>
            <person name="Santos F.R."/>
            <person name="Vidigal T.H.D.A."/>
            <person name="Brescovit A.D."/>
            <person name="Santos A.J."/>
        </authorList>
    </citation>
    <scope>NUCLEOTIDE SEQUENCE</scope>
    <source>
        <tissue evidence="2">Shoot tissue taken approximately 20 cm above the soil surface</tissue>
    </source>
</reference>
<feature type="compositionally biased region" description="Polar residues" evidence="1">
    <location>
        <begin position="25"/>
        <end position="45"/>
    </location>
</feature>